<proteinExistence type="predicted"/>
<protein>
    <submittedName>
        <fullName evidence="1">Uncharacterized protein</fullName>
    </submittedName>
</protein>
<keyword evidence="2" id="KW-1185">Reference proteome</keyword>
<gene>
    <name evidence="1" type="ORF">PPRIM_AZ9-3.1.T1320102</name>
</gene>
<comment type="caution">
    <text evidence="1">The sequence shown here is derived from an EMBL/GenBank/DDBJ whole genome shotgun (WGS) entry which is preliminary data.</text>
</comment>
<dbReference type="AlphaFoldDB" id="A0A8S1PWU4"/>
<evidence type="ECO:0000313" key="1">
    <source>
        <dbReference type="EMBL" id="CAD8107013.1"/>
    </source>
</evidence>
<name>A0A8S1PWU4_PARPR</name>
<dbReference type="OMA" id="RILQMND"/>
<evidence type="ECO:0000313" key="2">
    <source>
        <dbReference type="Proteomes" id="UP000688137"/>
    </source>
</evidence>
<reference evidence="1" key="1">
    <citation type="submission" date="2021-01" db="EMBL/GenBank/DDBJ databases">
        <authorList>
            <consortium name="Genoscope - CEA"/>
            <person name="William W."/>
        </authorList>
    </citation>
    <scope>NUCLEOTIDE SEQUENCE</scope>
</reference>
<sequence>MIMDDKIQRILQMNDFQRSSDIRKISQSQLTENTNKTYSITVTNQTKPKRRKVVKLKNHLLQSHVSPDIQKLYYQTKKNEDSCQQNQIEQQKSNNLPTISDQSSKTNLNDLITIVLEIFPPDHQLWIDLQIKDQSIEEVITQNQNYFSDLLILYIQEMEIRQLKDKKQCYKGKYTTQYSEDFSDKVIKDNTSINKWIYDRIKQSNTFLQNISTYNQHYIPKRYDKIGNFKPDHKPNLNEISCLSSYSINYRDWKKQYHGLIGPINVSSDQKLPFIAETNYTRNFVTQKYEKQDPIIPKQLGPFPLQPRTLIRDTTHKSQFSLPQQDNTQIQNIVYSQRTNHIKSFDGYQPHYNKQSTISNQNDEFADRFYQSSIVQKLMKNNNQKQQNN</sequence>
<dbReference type="Proteomes" id="UP000688137">
    <property type="component" value="Unassembled WGS sequence"/>
</dbReference>
<accession>A0A8S1PWU4</accession>
<organism evidence="1 2">
    <name type="scientific">Paramecium primaurelia</name>
    <dbReference type="NCBI Taxonomy" id="5886"/>
    <lineage>
        <taxon>Eukaryota</taxon>
        <taxon>Sar</taxon>
        <taxon>Alveolata</taxon>
        <taxon>Ciliophora</taxon>
        <taxon>Intramacronucleata</taxon>
        <taxon>Oligohymenophorea</taxon>
        <taxon>Peniculida</taxon>
        <taxon>Parameciidae</taxon>
        <taxon>Paramecium</taxon>
    </lineage>
</organism>
<dbReference type="EMBL" id="CAJJDM010000135">
    <property type="protein sequence ID" value="CAD8107013.1"/>
    <property type="molecule type" value="Genomic_DNA"/>
</dbReference>